<dbReference type="Pfam" id="PF01248">
    <property type="entry name" value="Ribosomal_L7Ae"/>
    <property type="match status" value="1"/>
</dbReference>
<dbReference type="GO" id="GO:0031429">
    <property type="term" value="C:box H/ACA snoRNP complex"/>
    <property type="evidence" value="ECO:0007669"/>
    <property type="project" value="UniProtKB-UniRule"/>
</dbReference>
<dbReference type="InterPro" id="IPR002415">
    <property type="entry name" value="H/ACA_rnp_Nhp2-like"/>
</dbReference>
<dbReference type="PROSITE" id="PS01082">
    <property type="entry name" value="RIBOSOMAL_L7AE"/>
    <property type="match status" value="1"/>
</dbReference>
<dbReference type="InterPro" id="IPR004037">
    <property type="entry name" value="Ribosomal_eL8-like_CS"/>
</dbReference>
<reference evidence="8" key="1">
    <citation type="submission" date="2015-03" db="EMBL/GenBank/DDBJ databases">
        <title>A transcriptome of Araucaria cunninghamii, an australian fine timber species.</title>
        <authorList>
            <person name="Jing Yi C.J.Y."/>
            <person name="Yin San L.Y.S."/>
            <person name="Abdul Karim S.S."/>
            <person name="Wan Azmi N.N."/>
            <person name="Hercus R.R."/>
            <person name="Croft L.L."/>
        </authorList>
    </citation>
    <scope>NUCLEOTIDE SEQUENCE</scope>
    <source>
        <strain evidence="8">MI0301</strain>
        <tissue evidence="8">Leaf</tissue>
    </source>
</reference>
<proteinExistence type="inferred from homology"/>
<evidence type="ECO:0000313" key="8">
    <source>
        <dbReference type="EMBL" id="JAG99249.1"/>
    </source>
</evidence>
<evidence type="ECO:0000256" key="1">
    <source>
        <dbReference type="ARBA" id="ARBA00004604"/>
    </source>
</evidence>
<dbReference type="InterPro" id="IPR004038">
    <property type="entry name" value="Ribosomal_eL8/eL30/eS12/Gad45"/>
</dbReference>
<dbReference type="InterPro" id="IPR029064">
    <property type="entry name" value="Ribosomal_eL30-like_sf"/>
</dbReference>
<dbReference type="GO" id="GO:0003723">
    <property type="term" value="F:RNA binding"/>
    <property type="evidence" value="ECO:0007669"/>
    <property type="project" value="UniProtKB-UniRule"/>
</dbReference>
<feature type="domain" description="Ribosomal protein eL8/eL30/eS12/Gadd45" evidence="7">
    <location>
        <begin position="43"/>
        <end position="127"/>
    </location>
</feature>
<dbReference type="Gene3D" id="3.30.1330.30">
    <property type="match status" value="1"/>
</dbReference>
<accession>A0A0D6R8Q7</accession>
<evidence type="ECO:0000256" key="4">
    <source>
        <dbReference type="ARBA" id="ARBA00023242"/>
    </source>
</evidence>
<dbReference type="PRINTS" id="PR00881">
    <property type="entry name" value="L7ARS6FAMILY"/>
</dbReference>
<evidence type="ECO:0000256" key="3">
    <source>
        <dbReference type="ARBA" id="ARBA00022884"/>
    </source>
</evidence>
<comment type="subcellular location">
    <subcellularLocation>
        <location evidence="1 6">Nucleus</location>
        <location evidence="1 6">Nucleolus</location>
    </subcellularLocation>
</comment>
<comment type="function">
    <text evidence="6">Required for ribosome biogenesis. Part of a complex which catalyzes pseudouridylation of rRNA. This involves the isomerization of uridine such that the ribose is subsequently attached to C5, instead of the normal N1. Pseudouridine ('psi') residues may serve to stabilize the conformation of rRNAs.</text>
</comment>
<evidence type="ECO:0000259" key="7">
    <source>
        <dbReference type="Pfam" id="PF01248"/>
    </source>
</evidence>
<evidence type="ECO:0000256" key="2">
    <source>
        <dbReference type="ARBA" id="ARBA00007337"/>
    </source>
</evidence>
<dbReference type="SUPFAM" id="SSF55315">
    <property type="entry name" value="L30e-like"/>
    <property type="match status" value="1"/>
</dbReference>
<dbReference type="InterPro" id="IPR018492">
    <property type="entry name" value="Ribosomal_eL8/Nhp2"/>
</dbReference>
<evidence type="ECO:0000256" key="6">
    <source>
        <dbReference type="RuleBase" id="RU366039"/>
    </source>
</evidence>
<dbReference type="GO" id="GO:0000398">
    <property type="term" value="P:mRNA splicing, via spliceosome"/>
    <property type="evidence" value="ECO:0007669"/>
    <property type="project" value="UniProtKB-UniRule"/>
</dbReference>
<keyword evidence="4 6" id="KW-0539">Nucleus</keyword>
<name>A0A0D6R8Q7_ARACU</name>
<dbReference type="PRINTS" id="PR00883">
    <property type="entry name" value="NUCLEARHMG"/>
</dbReference>
<organism evidence="8">
    <name type="scientific">Araucaria cunninghamii</name>
    <name type="common">Hoop pine</name>
    <name type="synonym">Moreton Bay pine</name>
    <dbReference type="NCBI Taxonomy" id="56994"/>
    <lineage>
        <taxon>Eukaryota</taxon>
        <taxon>Viridiplantae</taxon>
        <taxon>Streptophyta</taxon>
        <taxon>Embryophyta</taxon>
        <taxon>Tracheophyta</taxon>
        <taxon>Spermatophyta</taxon>
        <taxon>Pinopsida</taxon>
        <taxon>Pinidae</taxon>
        <taxon>Conifers II</taxon>
        <taxon>Araucariales</taxon>
        <taxon>Araucariaceae</taxon>
        <taxon>Araucaria</taxon>
    </lineage>
</organism>
<dbReference type="EMBL" id="GCKF01004084">
    <property type="protein sequence ID" value="JAG99249.1"/>
    <property type="molecule type" value="Transcribed_RNA"/>
</dbReference>
<dbReference type="AlphaFoldDB" id="A0A0D6R8Q7"/>
<dbReference type="InterPro" id="IPR050257">
    <property type="entry name" value="eL8/uL1-like"/>
</dbReference>
<comment type="similarity">
    <text evidence="2 6">Belongs to the eukaryotic ribosomal protein eL8 family.</text>
</comment>
<dbReference type="PANTHER" id="PTHR23105">
    <property type="entry name" value="RIBOSOMAL PROTEIN L7AE FAMILY MEMBER"/>
    <property type="match status" value="1"/>
</dbReference>
<comment type="function">
    <text evidence="6">Common component of the spliceosome and rRNA processing machinery.</text>
</comment>
<dbReference type="GO" id="GO:0031120">
    <property type="term" value="P:snRNA pseudouridine synthesis"/>
    <property type="evidence" value="ECO:0007669"/>
    <property type="project" value="UniProtKB-UniRule"/>
</dbReference>
<evidence type="ECO:0000256" key="5">
    <source>
        <dbReference type="ARBA" id="ARBA00023274"/>
    </source>
</evidence>
<keyword evidence="5 6" id="KW-0687">Ribonucleoprotein</keyword>
<dbReference type="GO" id="GO:0042254">
    <property type="term" value="P:ribosome biogenesis"/>
    <property type="evidence" value="ECO:0007669"/>
    <property type="project" value="InterPro"/>
</dbReference>
<protein>
    <recommendedName>
        <fullName evidence="6">H/ACA ribonucleoprotein complex subunit 2</fullName>
    </recommendedName>
    <alternativeName>
        <fullName evidence="6">Nucleolar protein family A member 2</fullName>
    </alternativeName>
</protein>
<sequence>MYIVKPLQALRHPLRLSVRRFADEPAGNLQLQPLADAELSRTILDTVKHATRCYQRKKGVHEAIKTLHYGTSEFIVMAADTDPLDILDPLLSLAKNKKVPYVFVPSKNELGRVCRVKGPVAACSVTSSDMGPLEGDIQYVKEAIEKMQV</sequence>
<keyword evidence="3 6" id="KW-0694">RNA-binding</keyword>